<feature type="domain" description="NodB homology" evidence="1">
    <location>
        <begin position="306"/>
        <end position="406"/>
    </location>
</feature>
<dbReference type="InterPro" id="IPR011330">
    <property type="entry name" value="Glyco_hydro/deAcase_b/a-brl"/>
</dbReference>
<evidence type="ECO:0000259" key="1">
    <source>
        <dbReference type="Pfam" id="PF01522"/>
    </source>
</evidence>
<keyword evidence="3" id="KW-1185">Reference proteome</keyword>
<dbReference type="Proteomes" id="UP000525652">
    <property type="component" value="Unassembled WGS sequence"/>
</dbReference>
<dbReference type="EMBL" id="JACHVA010000101">
    <property type="protein sequence ID" value="MBC2602801.1"/>
    <property type="molecule type" value="Genomic_DNA"/>
</dbReference>
<dbReference type="Pfam" id="PF01522">
    <property type="entry name" value="Polysacc_deac_1"/>
    <property type="match status" value="1"/>
</dbReference>
<evidence type="ECO:0000313" key="3">
    <source>
        <dbReference type="Proteomes" id="UP000525652"/>
    </source>
</evidence>
<gene>
    <name evidence="2" type="ORF">H5P30_13535</name>
</gene>
<evidence type="ECO:0000313" key="2">
    <source>
        <dbReference type="EMBL" id="MBC2602801.1"/>
    </source>
</evidence>
<dbReference type="GO" id="GO:0016810">
    <property type="term" value="F:hydrolase activity, acting on carbon-nitrogen (but not peptide) bonds"/>
    <property type="evidence" value="ECO:0007669"/>
    <property type="project" value="InterPro"/>
</dbReference>
<dbReference type="GO" id="GO:0005975">
    <property type="term" value="P:carbohydrate metabolic process"/>
    <property type="evidence" value="ECO:0007669"/>
    <property type="project" value="InterPro"/>
</dbReference>
<dbReference type="InterPro" id="IPR002509">
    <property type="entry name" value="NODB_dom"/>
</dbReference>
<dbReference type="Gene3D" id="3.20.20.370">
    <property type="entry name" value="Glycoside hydrolase/deacetylase"/>
    <property type="match status" value="1"/>
</dbReference>
<comment type="caution">
    <text evidence="2">The sequence shown here is derived from an EMBL/GenBank/DDBJ whole genome shotgun (WGS) entry which is preliminary data.</text>
</comment>
<dbReference type="RefSeq" id="WP_185693465.1">
    <property type="nucleotide sequence ID" value="NZ_JACHVA010000101.1"/>
</dbReference>
<organism evidence="2 3">
    <name type="scientific">Puniceicoccus vermicola</name>
    <dbReference type="NCBI Taxonomy" id="388746"/>
    <lineage>
        <taxon>Bacteria</taxon>
        <taxon>Pseudomonadati</taxon>
        <taxon>Verrucomicrobiota</taxon>
        <taxon>Opitutia</taxon>
        <taxon>Puniceicoccales</taxon>
        <taxon>Puniceicoccaceae</taxon>
        <taxon>Puniceicoccus</taxon>
    </lineage>
</organism>
<accession>A0A7X1AZF5</accession>
<protein>
    <submittedName>
        <fullName evidence="2">Polysaccharide deacetylase family protein</fullName>
    </submittedName>
</protein>
<dbReference type="AlphaFoldDB" id="A0A7X1AZF5"/>
<sequence>MIARPLMGAHHEAPRFADGKIVLDAEQSTGGKILTTSGGNLIGVTLDRSCEDNFDHKKNARIEWKLDAPLPAGWWHGVIESNFSGGYVNRDLSIMMVGGRNPDVRIAPNYIHAEEGEPQRFEFWIHTSEPTESIRLDPQGDLWRWQKTWPVSRITLEQANPTELKPSDPITLELPVSDDGSVDIPFPLPTGNWFVGGYMTKPGEAVVEGTEGLPIPLSYELDRWKKRRVYSASFHIRSPLNRLEILTKDLFSSVIMRHKATRDKSYDVEGELMQTVDPTRSVVDTLELHGSQLSGGAPTFPVFPEGKDKVVLTSWDDGKSSDLRCAEILIKHGYSPTFMLNGNSPALNFMDQLEAMGAEIGVHGYSHTALNTLTPQAALENITAMRLLLENRLGHPVIAFSYPNGYAPGLDEEGDYVYRAMQESGLWIARTQLTQRQTIEDVDDLLLMRSNGLWGSGNKMLVADWPVFLEQENAVFYLKGHSWQIGNSDEQWQKFDDFVAQFAGHPTAWYPSNNEFALWMWAKENIDISVESSTPDTTIVKLERPWLNPWLAERCPISLDLPAHVTSVTWQGSEIPVTDGRVELSWPQL</sequence>
<name>A0A7X1AZF5_9BACT</name>
<reference evidence="2 3" key="1">
    <citation type="submission" date="2020-07" db="EMBL/GenBank/DDBJ databases">
        <authorList>
            <person name="Feng X."/>
        </authorList>
    </citation>
    <scope>NUCLEOTIDE SEQUENCE [LARGE SCALE GENOMIC DNA]</scope>
    <source>
        <strain evidence="2 3">JCM14086</strain>
    </source>
</reference>
<dbReference type="SUPFAM" id="SSF88713">
    <property type="entry name" value="Glycoside hydrolase/deacetylase"/>
    <property type="match status" value="1"/>
</dbReference>
<proteinExistence type="predicted"/>